<dbReference type="EMBL" id="GBRH01174468">
    <property type="protein sequence ID" value="JAE23428.1"/>
    <property type="molecule type" value="Transcribed_RNA"/>
</dbReference>
<name>A0A0A9GRV4_ARUDO</name>
<reference evidence="2" key="1">
    <citation type="submission" date="2014-09" db="EMBL/GenBank/DDBJ databases">
        <authorList>
            <person name="Magalhaes I.L.F."/>
            <person name="Oliveira U."/>
            <person name="Santos F.R."/>
            <person name="Vidigal T.H.D.A."/>
            <person name="Brescovit A.D."/>
            <person name="Santos A.J."/>
        </authorList>
    </citation>
    <scope>NUCLEOTIDE SEQUENCE</scope>
    <source>
        <tissue evidence="2">Shoot tissue taken approximately 20 cm above the soil surface</tissue>
    </source>
</reference>
<protein>
    <submittedName>
        <fullName evidence="2">Uncharacterized protein</fullName>
    </submittedName>
</protein>
<evidence type="ECO:0000313" key="2">
    <source>
        <dbReference type="EMBL" id="JAE23428.1"/>
    </source>
</evidence>
<feature type="region of interest" description="Disordered" evidence="1">
    <location>
        <begin position="1"/>
        <end position="59"/>
    </location>
</feature>
<organism evidence="2">
    <name type="scientific">Arundo donax</name>
    <name type="common">Giant reed</name>
    <name type="synonym">Donax arundinaceus</name>
    <dbReference type="NCBI Taxonomy" id="35708"/>
    <lineage>
        <taxon>Eukaryota</taxon>
        <taxon>Viridiplantae</taxon>
        <taxon>Streptophyta</taxon>
        <taxon>Embryophyta</taxon>
        <taxon>Tracheophyta</taxon>
        <taxon>Spermatophyta</taxon>
        <taxon>Magnoliopsida</taxon>
        <taxon>Liliopsida</taxon>
        <taxon>Poales</taxon>
        <taxon>Poaceae</taxon>
        <taxon>PACMAD clade</taxon>
        <taxon>Arundinoideae</taxon>
        <taxon>Arundineae</taxon>
        <taxon>Arundo</taxon>
    </lineage>
</organism>
<evidence type="ECO:0000256" key="1">
    <source>
        <dbReference type="SAM" id="MobiDB-lite"/>
    </source>
</evidence>
<reference evidence="2" key="2">
    <citation type="journal article" date="2015" name="Data Brief">
        <title>Shoot transcriptome of the giant reed, Arundo donax.</title>
        <authorList>
            <person name="Barrero R.A."/>
            <person name="Guerrero F.D."/>
            <person name="Moolhuijzen P."/>
            <person name="Goolsby J.A."/>
            <person name="Tidwell J."/>
            <person name="Bellgard S.E."/>
            <person name="Bellgard M.I."/>
        </authorList>
    </citation>
    <scope>NUCLEOTIDE SEQUENCE</scope>
    <source>
        <tissue evidence="2">Shoot tissue taken approximately 20 cm above the soil surface</tissue>
    </source>
</reference>
<dbReference type="AlphaFoldDB" id="A0A0A9GRV4"/>
<accession>A0A0A9GRV4</accession>
<proteinExistence type="predicted"/>
<sequence>MKELKKSVGFGKRRERATRTSKNPTAAMAILVEPQPRSGAEEAPLTKKWKWGMGSGGER</sequence>